<dbReference type="AlphaFoldDB" id="A0A4Y2WWI2"/>
<proteinExistence type="predicted"/>
<comment type="caution">
    <text evidence="3">The sequence shown here is derived from an EMBL/GenBank/DDBJ whole genome shotgun (WGS) entry which is preliminary data.</text>
</comment>
<reference evidence="3 4" key="1">
    <citation type="journal article" date="2019" name="Sci. Rep.">
        <title>Orb-weaving spider Araneus ventricosus genome elucidates the spidroin gene catalogue.</title>
        <authorList>
            <person name="Kono N."/>
            <person name="Nakamura H."/>
            <person name="Ohtoshi R."/>
            <person name="Moran D.A.P."/>
            <person name="Shinohara A."/>
            <person name="Yoshida Y."/>
            <person name="Fujiwara M."/>
            <person name="Mori M."/>
            <person name="Tomita M."/>
            <person name="Arakawa K."/>
        </authorList>
    </citation>
    <scope>NUCLEOTIDE SEQUENCE [LARGE SCALE GENOMIC DNA]</scope>
</reference>
<sequence>MRFCLVRLTSRFEAPRGLFWDGPRSDDEDDSWAGASSSSFRTAPAGGRLAFYVGSAGPIQGASSVESGFGLGALRPQSRDLTTRPPRTC</sequence>
<gene>
    <name evidence="2" type="ORF">AVEN_1685_1</name>
    <name evidence="3" type="ORF">AVEN_96630_1</name>
</gene>
<evidence type="ECO:0000313" key="2">
    <source>
        <dbReference type="EMBL" id="GBO40982.1"/>
    </source>
</evidence>
<keyword evidence="4" id="KW-1185">Reference proteome</keyword>
<dbReference type="EMBL" id="BGPR01066423">
    <property type="protein sequence ID" value="GBO40982.1"/>
    <property type="molecule type" value="Genomic_DNA"/>
</dbReference>
<dbReference type="EMBL" id="BGPR01066425">
    <property type="protein sequence ID" value="GBO40984.1"/>
    <property type="molecule type" value="Genomic_DNA"/>
</dbReference>
<name>A0A4Y2WWI2_ARAVE</name>
<feature type="region of interest" description="Disordered" evidence="1">
    <location>
        <begin position="19"/>
        <end position="40"/>
    </location>
</feature>
<evidence type="ECO:0000313" key="3">
    <source>
        <dbReference type="EMBL" id="GBO40984.1"/>
    </source>
</evidence>
<accession>A0A4Y2WWI2</accession>
<evidence type="ECO:0000256" key="1">
    <source>
        <dbReference type="SAM" id="MobiDB-lite"/>
    </source>
</evidence>
<organism evidence="3 4">
    <name type="scientific">Araneus ventricosus</name>
    <name type="common">Orbweaver spider</name>
    <name type="synonym">Epeira ventricosa</name>
    <dbReference type="NCBI Taxonomy" id="182803"/>
    <lineage>
        <taxon>Eukaryota</taxon>
        <taxon>Metazoa</taxon>
        <taxon>Ecdysozoa</taxon>
        <taxon>Arthropoda</taxon>
        <taxon>Chelicerata</taxon>
        <taxon>Arachnida</taxon>
        <taxon>Araneae</taxon>
        <taxon>Araneomorphae</taxon>
        <taxon>Entelegynae</taxon>
        <taxon>Araneoidea</taxon>
        <taxon>Araneidae</taxon>
        <taxon>Araneus</taxon>
    </lineage>
</organism>
<protein>
    <submittedName>
        <fullName evidence="3">Uncharacterized protein</fullName>
    </submittedName>
</protein>
<dbReference type="Proteomes" id="UP000499080">
    <property type="component" value="Unassembled WGS sequence"/>
</dbReference>
<evidence type="ECO:0000313" key="4">
    <source>
        <dbReference type="Proteomes" id="UP000499080"/>
    </source>
</evidence>